<dbReference type="SMART" id="SM00220">
    <property type="entry name" value="S_TKc"/>
    <property type="match status" value="1"/>
</dbReference>
<sequence>MAEKRALDFVCVRVLEQNEDLSKFYTLGGPLGDGLFGETVLATPVSDPTQRFALKVQPKVNQFFYQAEPSIELLRLFKEVVFVNRILPKHPNIIEVKDVLISPDKVFIVQELCEGKMETFYPEADDASGRRAFGQLVEALRVCHEYGITHGDIKEDNILFLDREYTQLKLIDFGVADYNAERAVKRNNEFDHSKWFTSDELTQVAGVGPLQDIKALGKVLHTIICGQYVPLLQSGMIEELQTTYRPRTDRFSPAALHLLSLIGPVPYGPEEEHEFPTIDQICKHPWLTGAQFILPKPPLSLSEQIDLLQSDVRIVKSILKDWMVMPMKVLAEGESMKYQIVGMLERGGEQTRVFVAVSSDKKGRQRVMKVLHGSLVDTPPEQMQDCIPPTCIYLELLITLRILPRHENLVKIRDIYLNQRSVALVKELLHTNTLQQFFPLTTDASARRIFKQIANVVRHLHQHGVVHMDLHPNHIVFTDEEFSSCKIVNCSKALFVFPMVRQTHENFQPERQWEDDPVECEELLPRGSEFHPDAVNLLTRIGPDPYGPLQQDRKFTIDDICNHPWLLEA</sequence>
<dbReference type="InterPro" id="IPR008271">
    <property type="entry name" value="Ser/Thr_kinase_AS"/>
</dbReference>
<dbReference type="PROSITE" id="PS50011">
    <property type="entry name" value="PROTEIN_KINASE_DOM"/>
    <property type="match status" value="2"/>
</dbReference>
<reference evidence="7 8" key="1">
    <citation type="submission" date="2024-09" db="EMBL/GenBank/DDBJ databases">
        <title>Chromosome-scale assembly of Riccia sorocarpa.</title>
        <authorList>
            <person name="Paukszto L."/>
        </authorList>
    </citation>
    <scope>NUCLEOTIDE SEQUENCE [LARGE SCALE GENOMIC DNA]</scope>
    <source>
        <strain evidence="7">LP-2024</strain>
        <tissue evidence="7">Aerial parts of the thallus</tissue>
    </source>
</reference>
<accession>A0ABD3HNG7</accession>
<dbReference type="InterPro" id="IPR017441">
    <property type="entry name" value="Protein_kinase_ATP_BS"/>
</dbReference>
<keyword evidence="3" id="KW-0418">Kinase</keyword>
<evidence type="ECO:0000256" key="5">
    <source>
        <dbReference type="PROSITE-ProRule" id="PRU10141"/>
    </source>
</evidence>
<evidence type="ECO:0000259" key="6">
    <source>
        <dbReference type="PROSITE" id="PS50011"/>
    </source>
</evidence>
<dbReference type="InterPro" id="IPR011009">
    <property type="entry name" value="Kinase-like_dom_sf"/>
</dbReference>
<comment type="caution">
    <text evidence="7">The sequence shown here is derived from an EMBL/GenBank/DDBJ whole genome shotgun (WGS) entry which is preliminary data.</text>
</comment>
<evidence type="ECO:0000256" key="4">
    <source>
        <dbReference type="ARBA" id="ARBA00022840"/>
    </source>
</evidence>
<gene>
    <name evidence="7" type="ORF">R1sor_006589</name>
</gene>
<dbReference type="PANTHER" id="PTHR44167:SF18">
    <property type="entry name" value="PROTEIN KINASE DOMAIN-CONTAINING PROTEIN"/>
    <property type="match status" value="1"/>
</dbReference>
<dbReference type="GO" id="GO:0016301">
    <property type="term" value="F:kinase activity"/>
    <property type="evidence" value="ECO:0007669"/>
    <property type="project" value="UniProtKB-KW"/>
</dbReference>
<protein>
    <recommendedName>
        <fullName evidence="6">Protein kinase domain-containing protein</fullName>
    </recommendedName>
</protein>
<evidence type="ECO:0000256" key="1">
    <source>
        <dbReference type="ARBA" id="ARBA00022679"/>
    </source>
</evidence>
<keyword evidence="2 5" id="KW-0547">Nucleotide-binding</keyword>
<dbReference type="SUPFAM" id="SSF56112">
    <property type="entry name" value="Protein kinase-like (PK-like)"/>
    <property type="match status" value="2"/>
</dbReference>
<dbReference type="Gene3D" id="1.10.510.10">
    <property type="entry name" value="Transferase(Phosphotransferase) domain 1"/>
    <property type="match status" value="2"/>
</dbReference>
<feature type="domain" description="Protein kinase" evidence="6">
    <location>
        <begin position="338"/>
        <end position="569"/>
    </location>
</feature>
<feature type="binding site" evidence="5">
    <location>
        <position position="55"/>
    </location>
    <ligand>
        <name>ATP</name>
        <dbReference type="ChEBI" id="CHEBI:30616"/>
    </ligand>
</feature>
<feature type="domain" description="Protein kinase" evidence="6">
    <location>
        <begin position="25"/>
        <end position="287"/>
    </location>
</feature>
<organism evidence="7 8">
    <name type="scientific">Riccia sorocarpa</name>
    <dbReference type="NCBI Taxonomy" id="122646"/>
    <lineage>
        <taxon>Eukaryota</taxon>
        <taxon>Viridiplantae</taxon>
        <taxon>Streptophyta</taxon>
        <taxon>Embryophyta</taxon>
        <taxon>Marchantiophyta</taxon>
        <taxon>Marchantiopsida</taxon>
        <taxon>Marchantiidae</taxon>
        <taxon>Marchantiales</taxon>
        <taxon>Ricciaceae</taxon>
        <taxon>Riccia</taxon>
    </lineage>
</organism>
<dbReference type="PROSITE" id="PS00107">
    <property type="entry name" value="PROTEIN_KINASE_ATP"/>
    <property type="match status" value="1"/>
</dbReference>
<evidence type="ECO:0000313" key="8">
    <source>
        <dbReference type="Proteomes" id="UP001633002"/>
    </source>
</evidence>
<keyword evidence="8" id="KW-1185">Reference proteome</keyword>
<dbReference type="AlphaFoldDB" id="A0ABD3HNG7"/>
<evidence type="ECO:0000256" key="2">
    <source>
        <dbReference type="ARBA" id="ARBA00022741"/>
    </source>
</evidence>
<proteinExistence type="predicted"/>
<evidence type="ECO:0000256" key="3">
    <source>
        <dbReference type="ARBA" id="ARBA00022777"/>
    </source>
</evidence>
<dbReference type="PANTHER" id="PTHR44167">
    <property type="entry name" value="OVARIAN-SPECIFIC SERINE/THREONINE-PROTEIN KINASE LOK-RELATED"/>
    <property type="match status" value="1"/>
</dbReference>
<dbReference type="InterPro" id="IPR000719">
    <property type="entry name" value="Prot_kinase_dom"/>
</dbReference>
<evidence type="ECO:0000313" key="7">
    <source>
        <dbReference type="EMBL" id="KAL3692938.1"/>
    </source>
</evidence>
<dbReference type="GO" id="GO:0005524">
    <property type="term" value="F:ATP binding"/>
    <property type="evidence" value="ECO:0007669"/>
    <property type="project" value="UniProtKB-UniRule"/>
</dbReference>
<keyword evidence="1" id="KW-0808">Transferase</keyword>
<dbReference type="Pfam" id="PF00069">
    <property type="entry name" value="Pkinase"/>
    <property type="match status" value="2"/>
</dbReference>
<name>A0ABD3HNG7_9MARC</name>
<dbReference type="PROSITE" id="PS00108">
    <property type="entry name" value="PROTEIN_KINASE_ST"/>
    <property type="match status" value="1"/>
</dbReference>
<dbReference type="EMBL" id="JBJQOH010000003">
    <property type="protein sequence ID" value="KAL3692938.1"/>
    <property type="molecule type" value="Genomic_DNA"/>
</dbReference>
<keyword evidence="4 5" id="KW-0067">ATP-binding</keyword>
<dbReference type="Proteomes" id="UP001633002">
    <property type="component" value="Unassembled WGS sequence"/>
</dbReference>